<proteinExistence type="predicted"/>
<organism evidence="7">
    <name type="scientific">Mytilinidion resinicola</name>
    <dbReference type="NCBI Taxonomy" id="574789"/>
    <lineage>
        <taxon>Eukaryota</taxon>
        <taxon>Fungi</taxon>
        <taxon>Dikarya</taxon>
        <taxon>Ascomycota</taxon>
        <taxon>Pezizomycotina</taxon>
        <taxon>Dothideomycetes</taxon>
        <taxon>Pleosporomycetidae</taxon>
        <taxon>Mytilinidiales</taxon>
        <taxon>Mytilinidiaceae</taxon>
        <taxon>Mytilinidion</taxon>
    </lineage>
</organism>
<feature type="transmembrane region" description="Helical" evidence="5">
    <location>
        <begin position="6"/>
        <end position="26"/>
    </location>
</feature>
<feature type="transmembrane region" description="Helical" evidence="5">
    <location>
        <begin position="145"/>
        <end position="166"/>
    </location>
</feature>
<dbReference type="GO" id="GO:0005886">
    <property type="term" value="C:plasma membrane"/>
    <property type="evidence" value="ECO:0007669"/>
    <property type="project" value="TreeGrafter"/>
</dbReference>
<dbReference type="RefSeq" id="XP_033581569.1">
    <property type="nucleotide sequence ID" value="XM_033721762.1"/>
</dbReference>
<comment type="subcellular location">
    <subcellularLocation>
        <location evidence="1">Membrane</location>
        <topology evidence="1">Multi-pass membrane protein</topology>
    </subcellularLocation>
</comment>
<reference evidence="9" key="2">
    <citation type="submission" date="2020-04" db="EMBL/GenBank/DDBJ databases">
        <authorList>
            <consortium name="NCBI Genome Project"/>
        </authorList>
    </citation>
    <scope>NUCLEOTIDE SEQUENCE</scope>
    <source>
        <strain evidence="9">CBS 304.34</strain>
    </source>
</reference>
<dbReference type="EMBL" id="MU003694">
    <property type="protein sequence ID" value="KAF2814605.1"/>
    <property type="molecule type" value="Genomic_DNA"/>
</dbReference>
<feature type="transmembrane region" description="Helical" evidence="5">
    <location>
        <begin position="38"/>
        <end position="61"/>
    </location>
</feature>
<dbReference type="InterPro" id="IPR052649">
    <property type="entry name" value="NCE102-like"/>
</dbReference>
<dbReference type="Proteomes" id="UP000504636">
    <property type="component" value="Unplaced"/>
</dbReference>
<evidence type="ECO:0000256" key="5">
    <source>
        <dbReference type="SAM" id="Phobius"/>
    </source>
</evidence>
<evidence type="ECO:0000313" key="8">
    <source>
        <dbReference type="Proteomes" id="UP000504636"/>
    </source>
</evidence>
<evidence type="ECO:0000313" key="7">
    <source>
        <dbReference type="EMBL" id="KAF2814605.1"/>
    </source>
</evidence>
<feature type="domain" description="MARVEL" evidence="6">
    <location>
        <begin position="4"/>
        <end position="160"/>
    </location>
</feature>
<evidence type="ECO:0000256" key="1">
    <source>
        <dbReference type="ARBA" id="ARBA00004141"/>
    </source>
</evidence>
<dbReference type="GO" id="GO:0072659">
    <property type="term" value="P:protein localization to plasma membrane"/>
    <property type="evidence" value="ECO:0007669"/>
    <property type="project" value="TreeGrafter"/>
</dbReference>
<evidence type="ECO:0000256" key="2">
    <source>
        <dbReference type="ARBA" id="ARBA00022692"/>
    </source>
</evidence>
<dbReference type="OrthoDB" id="2017497at2759"/>
<evidence type="ECO:0000259" key="6">
    <source>
        <dbReference type="Pfam" id="PF01284"/>
    </source>
</evidence>
<protein>
    <recommendedName>
        <fullName evidence="6">MARVEL domain-containing protein</fullName>
    </recommendedName>
</protein>
<accession>A0A6A6Z370</accession>
<dbReference type="Pfam" id="PF01284">
    <property type="entry name" value="MARVEL"/>
    <property type="match status" value="1"/>
</dbReference>
<name>A0A6A6Z370_9PEZI</name>
<keyword evidence="4 5" id="KW-0472">Membrane</keyword>
<keyword evidence="3 5" id="KW-1133">Transmembrane helix</keyword>
<gene>
    <name evidence="7 9" type="ORF">BDZ99DRAFT_472014</name>
</gene>
<feature type="transmembrane region" description="Helical" evidence="5">
    <location>
        <begin position="67"/>
        <end position="91"/>
    </location>
</feature>
<dbReference type="GO" id="GO:0070941">
    <property type="term" value="P:eisosome assembly"/>
    <property type="evidence" value="ECO:0007669"/>
    <property type="project" value="TreeGrafter"/>
</dbReference>
<keyword evidence="8" id="KW-1185">Reference proteome</keyword>
<dbReference type="GeneID" id="54462655"/>
<sequence>MIIAIILRAVQFIFAVVVLGLSVALVKDQDIGSSPATINYNAFCGGFGMLVAILGISAIWVEALGGLVMAAVDGLASIFFLAGALAVVITLRGISCTAKTDSNWNKMLDSALLNGGCVHVRGAGTLCGADFGQASQRCKKNEADAAFEFMSFALCAGCAVLSVLAMKRGSGTKGALV</sequence>
<evidence type="ECO:0000256" key="3">
    <source>
        <dbReference type="ARBA" id="ARBA00022989"/>
    </source>
</evidence>
<evidence type="ECO:0000313" key="9">
    <source>
        <dbReference type="RefSeq" id="XP_033581569.1"/>
    </source>
</evidence>
<dbReference type="GO" id="GO:0032126">
    <property type="term" value="C:eisosome"/>
    <property type="evidence" value="ECO:0007669"/>
    <property type="project" value="TreeGrafter"/>
</dbReference>
<dbReference type="PANTHER" id="PTHR28165">
    <property type="entry name" value="NON-CLASSICAL EXPORT PROTEIN 2-RELATED"/>
    <property type="match status" value="1"/>
</dbReference>
<keyword evidence="2 5" id="KW-0812">Transmembrane</keyword>
<reference evidence="7 9" key="1">
    <citation type="journal article" date="2020" name="Stud. Mycol.">
        <title>101 Dothideomycetes genomes: a test case for predicting lifestyles and emergence of pathogens.</title>
        <authorList>
            <person name="Haridas S."/>
            <person name="Albert R."/>
            <person name="Binder M."/>
            <person name="Bloem J."/>
            <person name="Labutti K."/>
            <person name="Salamov A."/>
            <person name="Andreopoulos B."/>
            <person name="Baker S."/>
            <person name="Barry K."/>
            <person name="Bills G."/>
            <person name="Bluhm B."/>
            <person name="Cannon C."/>
            <person name="Castanera R."/>
            <person name="Culley D."/>
            <person name="Daum C."/>
            <person name="Ezra D."/>
            <person name="Gonzalez J."/>
            <person name="Henrissat B."/>
            <person name="Kuo A."/>
            <person name="Liang C."/>
            <person name="Lipzen A."/>
            <person name="Lutzoni F."/>
            <person name="Magnuson J."/>
            <person name="Mondo S."/>
            <person name="Nolan M."/>
            <person name="Ohm R."/>
            <person name="Pangilinan J."/>
            <person name="Park H.-J."/>
            <person name="Ramirez L."/>
            <person name="Alfaro M."/>
            <person name="Sun H."/>
            <person name="Tritt A."/>
            <person name="Yoshinaga Y."/>
            <person name="Zwiers L.-H."/>
            <person name="Turgeon B."/>
            <person name="Goodwin S."/>
            <person name="Spatafora J."/>
            <person name="Crous P."/>
            <person name="Grigoriev I."/>
        </authorList>
    </citation>
    <scope>NUCLEOTIDE SEQUENCE</scope>
    <source>
        <strain evidence="7 9">CBS 304.34</strain>
    </source>
</reference>
<dbReference type="PANTHER" id="PTHR28165:SF2">
    <property type="entry name" value="MARVEL DOMAIN-CONTAINING PROTEIN"/>
    <property type="match status" value="1"/>
</dbReference>
<evidence type="ECO:0000256" key="4">
    <source>
        <dbReference type="ARBA" id="ARBA00023136"/>
    </source>
</evidence>
<dbReference type="AlphaFoldDB" id="A0A6A6Z370"/>
<dbReference type="InterPro" id="IPR008253">
    <property type="entry name" value="Marvel"/>
</dbReference>
<reference evidence="9" key="3">
    <citation type="submission" date="2025-04" db="UniProtKB">
        <authorList>
            <consortium name="RefSeq"/>
        </authorList>
    </citation>
    <scope>IDENTIFICATION</scope>
    <source>
        <strain evidence="9">CBS 304.34</strain>
    </source>
</reference>